<dbReference type="Pfam" id="PF00528">
    <property type="entry name" value="BPD_transp_1"/>
    <property type="match status" value="1"/>
</dbReference>
<feature type="transmembrane region" description="Helical" evidence="7">
    <location>
        <begin position="257"/>
        <end position="278"/>
    </location>
</feature>
<dbReference type="RefSeq" id="WP_149544932.1">
    <property type="nucleotide sequence ID" value="NZ_VTPS01000006.1"/>
</dbReference>
<dbReference type="GO" id="GO:0005886">
    <property type="term" value="C:plasma membrane"/>
    <property type="evidence" value="ECO:0007669"/>
    <property type="project" value="UniProtKB-SubCell"/>
</dbReference>
<keyword evidence="3" id="KW-1003">Cell membrane</keyword>
<dbReference type="CDD" id="cd06261">
    <property type="entry name" value="TM_PBP2"/>
    <property type="match status" value="1"/>
</dbReference>
<dbReference type="GO" id="GO:0055085">
    <property type="term" value="P:transmembrane transport"/>
    <property type="evidence" value="ECO:0007669"/>
    <property type="project" value="InterPro"/>
</dbReference>
<evidence type="ECO:0000256" key="4">
    <source>
        <dbReference type="ARBA" id="ARBA00022692"/>
    </source>
</evidence>
<keyword evidence="2 7" id="KW-0813">Transport</keyword>
<evidence type="ECO:0000313" key="9">
    <source>
        <dbReference type="EMBL" id="TZE82420.1"/>
    </source>
</evidence>
<keyword evidence="10" id="KW-1185">Reference proteome</keyword>
<evidence type="ECO:0000256" key="7">
    <source>
        <dbReference type="RuleBase" id="RU363032"/>
    </source>
</evidence>
<gene>
    <name evidence="9" type="ORF">FWJ32_05280</name>
</gene>
<reference evidence="9 10" key="1">
    <citation type="submission" date="2019-08" db="EMBL/GenBank/DDBJ databases">
        <title>Calorimonas adulescens gen. nov., sp. nov., an anaerobic thermophilic bacterium from Sakhalin hot spring.</title>
        <authorList>
            <person name="Khomyakova M.A."/>
            <person name="Merkel A.Y."/>
            <person name="Novikov A."/>
            <person name="Bonch-Osmolovskaya E.A."/>
            <person name="Slobodkin A.I."/>
        </authorList>
    </citation>
    <scope>NUCLEOTIDE SEQUENCE [LARGE SCALE GENOMIC DNA]</scope>
    <source>
        <strain evidence="9 10">A05MB</strain>
    </source>
</reference>
<feature type="transmembrane region" description="Helical" evidence="7">
    <location>
        <begin position="205"/>
        <end position="225"/>
    </location>
</feature>
<dbReference type="PANTHER" id="PTHR30193:SF37">
    <property type="entry name" value="INNER MEMBRANE ABC TRANSPORTER PERMEASE PROTEIN YCJO"/>
    <property type="match status" value="1"/>
</dbReference>
<evidence type="ECO:0000256" key="3">
    <source>
        <dbReference type="ARBA" id="ARBA00022475"/>
    </source>
</evidence>
<comment type="caution">
    <text evidence="9">The sequence shown here is derived from an EMBL/GenBank/DDBJ whole genome shotgun (WGS) entry which is preliminary data.</text>
</comment>
<sequence>MKRRQEKLGWLFASPYLLYSLIFFVIPLFGALFLSFTNWNLISPQYENVGFLNFVKAVKSQEVRAAFFVTYKFMAMFVPIVLIGSLAISLIINSLPRFKSLFSVGYFLPYLASGVATSIVVRGILSYNSALNVWLRNTWDLNIDWLGSSTLAPLIISVMIAWKFMGYYSLILTSGLESIPTEVYEAAAIDGATGWVRFFKITLPLLYPAMFTVTILAVGLVFGIFTEPYVLTGGGPGLSTNTWQMEIYNQAFSKLNAGYGSAIAIIDSVVTFITILVVRKLLEVWGEKYGWD</sequence>
<name>A0A5D8QCP9_9THEO</name>
<evidence type="ECO:0000313" key="10">
    <source>
        <dbReference type="Proteomes" id="UP000322976"/>
    </source>
</evidence>
<feature type="transmembrane region" description="Helical" evidence="7">
    <location>
        <begin position="104"/>
        <end position="125"/>
    </location>
</feature>
<evidence type="ECO:0000256" key="6">
    <source>
        <dbReference type="ARBA" id="ARBA00023136"/>
    </source>
</evidence>
<protein>
    <submittedName>
        <fullName evidence="9">Sugar ABC transporter permease</fullName>
    </submittedName>
</protein>
<evidence type="ECO:0000259" key="8">
    <source>
        <dbReference type="PROSITE" id="PS50928"/>
    </source>
</evidence>
<feature type="transmembrane region" description="Helical" evidence="7">
    <location>
        <begin position="12"/>
        <end position="36"/>
    </location>
</feature>
<comment type="subcellular location">
    <subcellularLocation>
        <location evidence="1 7">Cell membrane</location>
        <topology evidence="1 7">Multi-pass membrane protein</topology>
    </subcellularLocation>
</comment>
<comment type="similarity">
    <text evidence="7">Belongs to the binding-protein-dependent transport system permease family.</text>
</comment>
<feature type="domain" description="ABC transmembrane type-1" evidence="8">
    <location>
        <begin position="67"/>
        <end position="278"/>
    </location>
</feature>
<dbReference type="Proteomes" id="UP000322976">
    <property type="component" value="Unassembled WGS sequence"/>
</dbReference>
<dbReference type="Gene3D" id="1.10.3720.10">
    <property type="entry name" value="MetI-like"/>
    <property type="match status" value="1"/>
</dbReference>
<dbReference type="InterPro" id="IPR035906">
    <property type="entry name" value="MetI-like_sf"/>
</dbReference>
<dbReference type="AlphaFoldDB" id="A0A5D8QCP9"/>
<feature type="transmembrane region" description="Helical" evidence="7">
    <location>
        <begin position="73"/>
        <end position="92"/>
    </location>
</feature>
<evidence type="ECO:0000256" key="1">
    <source>
        <dbReference type="ARBA" id="ARBA00004651"/>
    </source>
</evidence>
<keyword evidence="4 7" id="KW-0812">Transmembrane</keyword>
<accession>A0A5D8QCP9</accession>
<dbReference type="SUPFAM" id="SSF161098">
    <property type="entry name" value="MetI-like"/>
    <property type="match status" value="1"/>
</dbReference>
<keyword evidence="6 7" id="KW-0472">Membrane</keyword>
<dbReference type="EMBL" id="VTPS01000006">
    <property type="protein sequence ID" value="TZE82420.1"/>
    <property type="molecule type" value="Genomic_DNA"/>
</dbReference>
<dbReference type="InterPro" id="IPR000515">
    <property type="entry name" value="MetI-like"/>
</dbReference>
<dbReference type="PANTHER" id="PTHR30193">
    <property type="entry name" value="ABC TRANSPORTER PERMEASE PROTEIN"/>
    <property type="match status" value="1"/>
</dbReference>
<proteinExistence type="inferred from homology"/>
<dbReference type="PROSITE" id="PS50928">
    <property type="entry name" value="ABC_TM1"/>
    <property type="match status" value="1"/>
</dbReference>
<keyword evidence="5 7" id="KW-1133">Transmembrane helix</keyword>
<evidence type="ECO:0000256" key="2">
    <source>
        <dbReference type="ARBA" id="ARBA00022448"/>
    </source>
</evidence>
<feature type="transmembrane region" description="Helical" evidence="7">
    <location>
        <begin position="145"/>
        <end position="162"/>
    </location>
</feature>
<dbReference type="InterPro" id="IPR051393">
    <property type="entry name" value="ABC_transporter_permease"/>
</dbReference>
<evidence type="ECO:0000256" key="5">
    <source>
        <dbReference type="ARBA" id="ARBA00022989"/>
    </source>
</evidence>
<organism evidence="9 10">
    <name type="scientific">Calorimonas adulescens</name>
    <dbReference type="NCBI Taxonomy" id="2606906"/>
    <lineage>
        <taxon>Bacteria</taxon>
        <taxon>Bacillati</taxon>
        <taxon>Bacillota</taxon>
        <taxon>Clostridia</taxon>
        <taxon>Thermoanaerobacterales</taxon>
        <taxon>Thermoanaerobacteraceae</taxon>
        <taxon>Calorimonas</taxon>
    </lineage>
</organism>